<evidence type="ECO:0000259" key="3">
    <source>
        <dbReference type="PROSITE" id="PS51186"/>
    </source>
</evidence>
<keyword evidence="2" id="KW-0012">Acyltransferase</keyword>
<protein>
    <submittedName>
        <fullName evidence="4">Phosphinothricin acetyltransferase</fullName>
    </submittedName>
</protein>
<keyword evidence="1 4" id="KW-0808">Transferase</keyword>
<proteinExistence type="predicted"/>
<keyword evidence="5" id="KW-1185">Reference proteome</keyword>
<evidence type="ECO:0000256" key="2">
    <source>
        <dbReference type="ARBA" id="ARBA00023315"/>
    </source>
</evidence>
<dbReference type="CDD" id="cd04301">
    <property type="entry name" value="NAT_SF"/>
    <property type="match status" value="1"/>
</dbReference>
<dbReference type="RefSeq" id="WP_131839109.1">
    <property type="nucleotide sequence ID" value="NZ_SLWB01000006.1"/>
</dbReference>
<dbReference type="InterPro" id="IPR016181">
    <property type="entry name" value="Acyl_CoA_acyltransferase"/>
</dbReference>
<dbReference type="Proteomes" id="UP000294830">
    <property type="component" value="Unassembled WGS sequence"/>
</dbReference>
<dbReference type="GO" id="GO:0016747">
    <property type="term" value="F:acyltransferase activity, transferring groups other than amino-acyl groups"/>
    <property type="evidence" value="ECO:0007669"/>
    <property type="project" value="InterPro"/>
</dbReference>
<dbReference type="OrthoDB" id="9799096at2"/>
<dbReference type="InterPro" id="IPR000182">
    <property type="entry name" value="GNAT_dom"/>
</dbReference>
<sequence>MIRPATSADASAICSIYNHYIENTVITFEENPLTEDEMAERIRAYSEKYAYIVYEEDGEVIGYAYGSSWRTRRAYRFSTETTVYLKDGAAGKGIGSLLYSELIERLKGKGFHSLIGCITLPNEKSVRLHEKMGFKKVAHFHEAGWKFDQWLDVGFWELLV</sequence>
<dbReference type="SUPFAM" id="SSF55729">
    <property type="entry name" value="Acyl-CoA N-acyltransferases (Nat)"/>
    <property type="match status" value="1"/>
</dbReference>
<dbReference type="AlphaFoldDB" id="A0A4R2EV61"/>
<dbReference type="NCBIfam" id="NF040504">
    <property type="entry name" value="resist_ArsN1b"/>
    <property type="match status" value="1"/>
</dbReference>
<dbReference type="PANTHER" id="PTHR43072:SF23">
    <property type="entry name" value="UPF0039 PROTEIN C11D3.02C"/>
    <property type="match status" value="1"/>
</dbReference>
<name>A0A4R2EV61_9BACT</name>
<feature type="domain" description="N-acetyltransferase" evidence="3">
    <location>
        <begin position="1"/>
        <end position="160"/>
    </location>
</feature>
<dbReference type="EMBL" id="SLWB01000006">
    <property type="protein sequence ID" value="TCN68529.1"/>
    <property type="molecule type" value="Genomic_DNA"/>
</dbReference>
<dbReference type="Gene3D" id="3.40.630.30">
    <property type="match status" value="1"/>
</dbReference>
<gene>
    <name evidence="4" type="ORF">CLV25_106111</name>
</gene>
<comment type="caution">
    <text evidence="4">The sequence shown here is derived from an EMBL/GenBank/DDBJ whole genome shotgun (WGS) entry which is preliminary data.</text>
</comment>
<evidence type="ECO:0000313" key="4">
    <source>
        <dbReference type="EMBL" id="TCN68529.1"/>
    </source>
</evidence>
<accession>A0A4R2EV61</accession>
<dbReference type="PROSITE" id="PS51186">
    <property type="entry name" value="GNAT"/>
    <property type="match status" value="1"/>
</dbReference>
<evidence type="ECO:0000256" key="1">
    <source>
        <dbReference type="ARBA" id="ARBA00022679"/>
    </source>
</evidence>
<evidence type="ECO:0000313" key="5">
    <source>
        <dbReference type="Proteomes" id="UP000294830"/>
    </source>
</evidence>
<reference evidence="4 5" key="1">
    <citation type="submission" date="2019-03" db="EMBL/GenBank/DDBJ databases">
        <title>Genomic Encyclopedia of Archaeal and Bacterial Type Strains, Phase II (KMG-II): from individual species to whole genera.</title>
        <authorList>
            <person name="Goeker M."/>
        </authorList>
    </citation>
    <scope>NUCLEOTIDE SEQUENCE [LARGE SCALE GENOMIC DNA]</scope>
    <source>
        <strain evidence="4 5">RL-C</strain>
    </source>
</reference>
<dbReference type="PANTHER" id="PTHR43072">
    <property type="entry name" value="N-ACETYLTRANSFERASE"/>
    <property type="match status" value="1"/>
</dbReference>
<organism evidence="4 5">
    <name type="scientific">Acetobacteroides hydrogenigenes</name>
    <dbReference type="NCBI Taxonomy" id="979970"/>
    <lineage>
        <taxon>Bacteria</taxon>
        <taxon>Pseudomonadati</taxon>
        <taxon>Bacteroidota</taxon>
        <taxon>Bacteroidia</taxon>
        <taxon>Bacteroidales</taxon>
        <taxon>Rikenellaceae</taxon>
        <taxon>Acetobacteroides</taxon>
    </lineage>
</organism>
<dbReference type="Pfam" id="PF13420">
    <property type="entry name" value="Acetyltransf_4"/>
    <property type="match status" value="1"/>
</dbReference>